<dbReference type="Pfam" id="PF02518">
    <property type="entry name" value="HATPase_c"/>
    <property type="match status" value="1"/>
</dbReference>
<keyword evidence="3 4" id="KW-0597">Phosphoprotein</keyword>
<accession>A0ABW9SPQ1</accession>
<dbReference type="InterPro" id="IPR036890">
    <property type="entry name" value="HATPase_C_sf"/>
</dbReference>
<feature type="domain" description="Response regulatory" evidence="6">
    <location>
        <begin position="152"/>
        <end position="267"/>
    </location>
</feature>
<gene>
    <name evidence="7" type="ORF">GM655_14380</name>
</gene>
<dbReference type="SMART" id="SM00387">
    <property type="entry name" value="HATPase_c"/>
    <property type="match status" value="1"/>
</dbReference>
<dbReference type="Proteomes" id="UP000735592">
    <property type="component" value="Unassembled WGS sequence"/>
</dbReference>
<comment type="catalytic activity">
    <reaction evidence="1">
        <text>ATP + protein L-histidine = ADP + protein N-phospho-L-histidine.</text>
        <dbReference type="EC" id="2.7.13.3"/>
    </reaction>
</comment>
<dbReference type="Pfam" id="PF00512">
    <property type="entry name" value="HisKA"/>
    <property type="match status" value="1"/>
</dbReference>
<dbReference type="InterPro" id="IPR001789">
    <property type="entry name" value="Sig_transdc_resp-reg_receiver"/>
</dbReference>
<evidence type="ECO:0000313" key="8">
    <source>
        <dbReference type="Proteomes" id="UP000735592"/>
    </source>
</evidence>
<sequence length="502" mass="54372">MMEREAPLGQPTILVVDDFAVMRDLVVHQLKLLGMTDVHTASNGEDALKLLAGRSFSLVLSDWSMPGMSGLDLLKQVRSTPALARLPFILVTAEIQREKVAAAIEAKVSDFLLKPFRPDELERRIQAALGGQRLAPPVTAAAPQAAPAQRQTVLVVDDTPANLTLVGGLLRDDYQVKLAARGDKALQLCASSAPDLVLLDLMMPEMDGFEVCRRLKADPATAHIPVIFLTAVSDASRTVEGLALGAVDYVSKPIEPMILKARVATALRTARDRENLRAQFDLALENARLREEVERITRHDLHNPLAAIIGMSSAMLLEGPLNETQNRQLVAIERTANDMLDMLKLSALLLRMEAGDYRPEPHPVDLAALLQRVADESRGICVGRHISIVLELGAARSVAGNQLLLYSMLHNLVRNATEASTAGDTVRITLAADGEIRIHNRAAVPEPMRERFFEKYATSGKENGSGLGTYSARLITEAHGGSIAMTTSDVDGTTLAIVLPAK</sequence>
<comment type="caution">
    <text evidence="7">The sequence shown here is derived from an EMBL/GenBank/DDBJ whole genome shotgun (WGS) entry which is preliminary data.</text>
</comment>
<dbReference type="EMBL" id="WNKW01000003">
    <property type="protein sequence ID" value="MTW33997.1"/>
    <property type="molecule type" value="Genomic_DNA"/>
</dbReference>
<dbReference type="SUPFAM" id="SSF52172">
    <property type="entry name" value="CheY-like"/>
    <property type="match status" value="2"/>
</dbReference>
<dbReference type="CDD" id="cd00075">
    <property type="entry name" value="HATPase"/>
    <property type="match status" value="1"/>
</dbReference>
<evidence type="ECO:0000259" key="5">
    <source>
        <dbReference type="PROSITE" id="PS50109"/>
    </source>
</evidence>
<dbReference type="SUPFAM" id="SSF55874">
    <property type="entry name" value="ATPase domain of HSP90 chaperone/DNA topoisomerase II/histidine kinase"/>
    <property type="match status" value="1"/>
</dbReference>
<dbReference type="Gene3D" id="3.30.565.10">
    <property type="entry name" value="Histidine kinase-like ATPase, C-terminal domain"/>
    <property type="match status" value="1"/>
</dbReference>
<proteinExistence type="predicted"/>
<dbReference type="SMART" id="SM00448">
    <property type="entry name" value="REC"/>
    <property type="match status" value="2"/>
</dbReference>
<evidence type="ECO:0000256" key="1">
    <source>
        <dbReference type="ARBA" id="ARBA00000085"/>
    </source>
</evidence>
<keyword evidence="8" id="KW-1185">Reference proteome</keyword>
<feature type="domain" description="Histidine kinase" evidence="5">
    <location>
        <begin position="296"/>
        <end position="502"/>
    </location>
</feature>
<dbReference type="InterPro" id="IPR003594">
    <property type="entry name" value="HATPase_dom"/>
</dbReference>
<evidence type="ECO:0000259" key="6">
    <source>
        <dbReference type="PROSITE" id="PS50110"/>
    </source>
</evidence>
<dbReference type="SMART" id="SM00388">
    <property type="entry name" value="HisKA"/>
    <property type="match status" value="1"/>
</dbReference>
<feature type="modified residue" description="4-aspartylphosphate" evidence="4">
    <location>
        <position position="62"/>
    </location>
</feature>
<name>A0ABW9SPQ1_9BURK</name>
<evidence type="ECO:0000313" key="7">
    <source>
        <dbReference type="EMBL" id="MTW33997.1"/>
    </source>
</evidence>
<dbReference type="SUPFAM" id="SSF47384">
    <property type="entry name" value="Homodimeric domain of signal transducing histidine kinase"/>
    <property type="match status" value="1"/>
</dbReference>
<dbReference type="InterPro" id="IPR005467">
    <property type="entry name" value="His_kinase_dom"/>
</dbReference>
<evidence type="ECO:0000256" key="3">
    <source>
        <dbReference type="ARBA" id="ARBA00022553"/>
    </source>
</evidence>
<protein>
    <recommendedName>
        <fullName evidence="2">histidine kinase</fullName>
        <ecNumber evidence="2">2.7.13.3</ecNumber>
    </recommendedName>
</protein>
<evidence type="ECO:0000256" key="4">
    <source>
        <dbReference type="PROSITE-ProRule" id="PRU00169"/>
    </source>
</evidence>
<organism evidence="7 8">
    <name type="scientific">Pseudoduganella danionis</name>
    <dbReference type="NCBI Taxonomy" id="1890295"/>
    <lineage>
        <taxon>Bacteria</taxon>
        <taxon>Pseudomonadati</taxon>
        <taxon>Pseudomonadota</taxon>
        <taxon>Betaproteobacteria</taxon>
        <taxon>Burkholderiales</taxon>
        <taxon>Oxalobacteraceae</taxon>
        <taxon>Telluria group</taxon>
        <taxon>Pseudoduganella</taxon>
    </lineage>
</organism>
<dbReference type="PROSITE" id="PS50109">
    <property type="entry name" value="HIS_KIN"/>
    <property type="match status" value="1"/>
</dbReference>
<dbReference type="PANTHER" id="PTHR43547:SF2">
    <property type="entry name" value="HYBRID SIGNAL TRANSDUCTION HISTIDINE KINASE C"/>
    <property type="match status" value="1"/>
</dbReference>
<evidence type="ECO:0000256" key="2">
    <source>
        <dbReference type="ARBA" id="ARBA00012438"/>
    </source>
</evidence>
<dbReference type="Pfam" id="PF00072">
    <property type="entry name" value="Response_reg"/>
    <property type="match status" value="2"/>
</dbReference>
<dbReference type="InterPro" id="IPR011006">
    <property type="entry name" value="CheY-like_superfamily"/>
</dbReference>
<dbReference type="CDD" id="cd00082">
    <property type="entry name" value="HisKA"/>
    <property type="match status" value="1"/>
</dbReference>
<dbReference type="Gene3D" id="1.10.287.130">
    <property type="match status" value="1"/>
</dbReference>
<dbReference type="Gene3D" id="3.40.50.2300">
    <property type="match status" value="2"/>
</dbReference>
<dbReference type="CDD" id="cd19920">
    <property type="entry name" value="REC_PA4781-like"/>
    <property type="match status" value="1"/>
</dbReference>
<dbReference type="PROSITE" id="PS50110">
    <property type="entry name" value="RESPONSE_REGULATORY"/>
    <property type="match status" value="2"/>
</dbReference>
<feature type="domain" description="Response regulatory" evidence="6">
    <location>
        <begin position="12"/>
        <end position="129"/>
    </location>
</feature>
<dbReference type="InterPro" id="IPR003661">
    <property type="entry name" value="HisK_dim/P_dom"/>
</dbReference>
<reference evidence="7 8" key="1">
    <citation type="submission" date="2019-11" db="EMBL/GenBank/DDBJ databases">
        <title>Type strains purchased from KCTC, JCM and DSMZ.</title>
        <authorList>
            <person name="Lu H."/>
        </authorList>
    </citation>
    <scope>NUCLEOTIDE SEQUENCE [LARGE SCALE GENOMIC DNA]</scope>
    <source>
        <strain evidence="7 8">DSM 103461</strain>
    </source>
</reference>
<dbReference type="EC" id="2.7.13.3" evidence="2"/>
<dbReference type="InterPro" id="IPR036097">
    <property type="entry name" value="HisK_dim/P_sf"/>
</dbReference>
<feature type="modified residue" description="4-aspartylphosphate" evidence="4">
    <location>
        <position position="200"/>
    </location>
</feature>
<dbReference type="PANTHER" id="PTHR43547">
    <property type="entry name" value="TWO-COMPONENT HISTIDINE KINASE"/>
    <property type="match status" value="1"/>
</dbReference>